<keyword evidence="2" id="KW-1185">Reference proteome</keyword>
<dbReference type="AlphaFoldDB" id="A0A433VKK5"/>
<evidence type="ECO:0000313" key="2">
    <source>
        <dbReference type="Proteomes" id="UP000271624"/>
    </source>
</evidence>
<comment type="caution">
    <text evidence="1">The sequence shown here is derived from an EMBL/GenBank/DDBJ whole genome shotgun (WGS) entry which is preliminary data.</text>
</comment>
<dbReference type="OrthoDB" id="529205at2"/>
<name>A0A433VKK5_9CYAN</name>
<protein>
    <submittedName>
        <fullName evidence="1">Uncharacterized protein</fullName>
    </submittedName>
</protein>
<proteinExistence type="predicted"/>
<dbReference type="RefSeq" id="WP_127081354.1">
    <property type="nucleotide sequence ID" value="NZ_RSCL01000006.1"/>
</dbReference>
<dbReference type="Proteomes" id="UP000271624">
    <property type="component" value="Unassembled WGS sequence"/>
</dbReference>
<reference evidence="1" key="1">
    <citation type="submission" date="2018-12" db="EMBL/GenBank/DDBJ databases">
        <authorList>
            <person name="Will S."/>
            <person name="Neumann-Schaal M."/>
            <person name="Henke P."/>
        </authorList>
    </citation>
    <scope>NUCLEOTIDE SEQUENCE</scope>
    <source>
        <strain evidence="1">PCC 7102</strain>
    </source>
</reference>
<dbReference type="EMBL" id="RSCL01000006">
    <property type="protein sequence ID" value="RUT06552.1"/>
    <property type="molecule type" value="Genomic_DNA"/>
</dbReference>
<reference evidence="1" key="2">
    <citation type="journal article" date="2019" name="Genome Biol. Evol.">
        <title>Day and night: Metabolic profiles and evolutionary relationships of six axenic non-marine cyanobacteria.</title>
        <authorList>
            <person name="Will S.E."/>
            <person name="Henke P."/>
            <person name="Boedeker C."/>
            <person name="Huang S."/>
            <person name="Brinkmann H."/>
            <person name="Rohde M."/>
            <person name="Jarek M."/>
            <person name="Friedl T."/>
            <person name="Seufert S."/>
            <person name="Schumacher M."/>
            <person name="Overmann J."/>
            <person name="Neumann-Schaal M."/>
            <person name="Petersen J."/>
        </authorList>
    </citation>
    <scope>NUCLEOTIDE SEQUENCE [LARGE SCALE GENOMIC DNA]</scope>
    <source>
        <strain evidence="1">PCC 7102</strain>
    </source>
</reference>
<accession>A0A433VKK5</accession>
<organism evidence="1 2">
    <name type="scientific">Dulcicalothrix desertica PCC 7102</name>
    <dbReference type="NCBI Taxonomy" id="232991"/>
    <lineage>
        <taxon>Bacteria</taxon>
        <taxon>Bacillati</taxon>
        <taxon>Cyanobacteriota</taxon>
        <taxon>Cyanophyceae</taxon>
        <taxon>Nostocales</taxon>
        <taxon>Calotrichaceae</taxon>
        <taxon>Dulcicalothrix</taxon>
    </lineage>
</organism>
<sequence length="293" mass="33366">MKGFGFQKEKRLLIKIISSHNSKAYQEFIGKLCWKFGAERISDLFINEVLPALSPEDFKWCYKTMLGQTGYERMKQEMMNTLSQMLIDKGYTPGKDFSINPEGGVILNNNASEALLADIPEDLRVSIRAEFKPITLPDALDSLEKHLGVPFRERLLQRVSDRLLSLSDNEAATYLAVMSCGFEDRTQIELFSILLSHVAEVYPERIQGILDEMKKPDDLDSSKSTHKVMLDLISAAGGEDELRPHPDHPNDPDEGLISRRGLEIFAQVWRGERSVYEVIAVLDRVTKKYQEQQ</sequence>
<evidence type="ECO:0000313" key="1">
    <source>
        <dbReference type="EMBL" id="RUT06552.1"/>
    </source>
</evidence>
<gene>
    <name evidence="1" type="ORF">DSM106972_028090</name>
</gene>